<dbReference type="Ensembl" id="ENSOART00020044726.1">
    <property type="protein sequence ID" value="ENSOARP00020047989.1"/>
    <property type="gene ID" value="ENSOARG00020030976.1"/>
</dbReference>
<name>A0AC11DS11_SHEEP</name>
<protein>
    <submittedName>
        <fullName evidence="1">Uncharacterized protein</fullName>
    </submittedName>
</protein>
<evidence type="ECO:0000313" key="1">
    <source>
        <dbReference type="Ensembl" id="ENSOARP00020047989.1"/>
    </source>
</evidence>
<sequence>QASFNKPAFDLCELPQGAKKTEVGNSGGKLSASFCFLSLKHQLRVWPKKASPGSGRPQGKKKERQATVAQVGERNGEGRHLGSCAGCQEGRWRSCGPSLTTKVLLAIIKTVLLLFLHVLSSVQLFAAPWNIARKAPLSIGFPRQEYWSGLPFPSPGDLPNPGIEPRSPTLQADALTSEPPGKPLNTRIQSLKNPPIETQNFRSKY</sequence>
<reference evidence="1" key="1">
    <citation type="submission" date="2020-11" db="EMBL/GenBank/DDBJ databases">
        <authorList>
            <person name="Davenport K.M."/>
            <person name="Bickhart D.M."/>
            <person name="Smith T.P.L."/>
            <person name="Murdoch B.M."/>
            <person name="Rosen B.D."/>
        </authorList>
    </citation>
    <scope>NUCLEOTIDE SEQUENCE [LARGE SCALE GENOMIC DNA]</scope>
    <source>
        <strain evidence="1">OAR_USU_Benz2616</strain>
    </source>
</reference>
<organism evidence="1">
    <name type="scientific">Ovis aries</name>
    <name type="common">Sheep</name>
    <dbReference type="NCBI Taxonomy" id="9940"/>
    <lineage>
        <taxon>Eukaryota</taxon>
        <taxon>Metazoa</taxon>
        <taxon>Chordata</taxon>
        <taxon>Craniata</taxon>
        <taxon>Vertebrata</taxon>
        <taxon>Euteleostomi</taxon>
        <taxon>Mammalia</taxon>
        <taxon>Eutheria</taxon>
        <taxon>Laurasiatheria</taxon>
        <taxon>Artiodactyla</taxon>
        <taxon>Ruminantia</taxon>
        <taxon>Pecora</taxon>
        <taxon>Bovidae</taxon>
        <taxon>Caprinae</taxon>
        <taxon>Ovis</taxon>
    </lineage>
</organism>
<accession>A0AC11DS11</accession>
<reference evidence="1" key="2">
    <citation type="submission" date="2025-08" db="UniProtKB">
        <authorList>
            <consortium name="Ensembl"/>
        </authorList>
    </citation>
    <scope>IDENTIFICATION</scope>
</reference>
<reference evidence="1" key="3">
    <citation type="submission" date="2025-09" db="UniProtKB">
        <authorList>
            <consortium name="Ensembl"/>
        </authorList>
    </citation>
    <scope>IDENTIFICATION</scope>
</reference>
<proteinExistence type="predicted"/>